<accession>A0AAX6GUY9</accession>
<dbReference type="Proteomes" id="UP001140949">
    <property type="component" value="Unassembled WGS sequence"/>
</dbReference>
<keyword evidence="3" id="KW-1185">Reference proteome</keyword>
<comment type="caution">
    <text evidence="2">The sequence shown here is derived from an EMBL/GenBank/DDBJ whole genome shotgun (WGS) entry which is preliminary data.</text>
</comment>
<gene>
    <name evidence="2" type="ORF">M6B38_343020</name>
</gene>
<reference evidence="2" key="2">
    <citation type="submission" date="2023-04" db="EMBL/GenBank/DDBJ databases">
        <authorList>
            <person name="Bruccoleri R.E."/>
            <person name="Oakeley E.J."/>
            <person name="Faust A.-M."/>
            <person name="Dessus-Babus S."/>
            <person name="Altorfer M."/>
            <person name="Burckhardt D."/>
            <person name="Oertli M."/>
            <person name="Naumann U."/>
            <person name="Petersen F."/>
            <person name="Wong J."/>
        </authorList>
    </citation>
    <scope>NUCLEOTIDE SEQUENCE</scope>
    <source>
        <strain evidence="2">GSM-AAB239-AS_SAM_17_03QT</strain>
        <tissue evidence="2">Leaf</tissue>
    </source>
</reference>
<dbReference type="EMBL" id="JANAVB010015977">
    <property type="protein sequence ID" value="KAJ6832590.1"/>
    <property type="molecule type" value="Genomic_DNA"/>
</dbReference>
<proteinExistence type="predicted"/>
<organism evidence="2 3">
    <name type="scientific">Iris pallida</name>
    <name type="common">Sweet iris</name>
    <dbReference type="NCBI Taxonomy" id="29817"/>
    <lineage>
        <taxon>Eukaryota</taxon>
        <taxon>Viridiplantae</taxon>
        <taxon>Streptophyta</taxon>
        <taxon>Embryophyta</taxon>
        <taxon>Tracheophyta</taxon>
        <taxon>Spermatophyta</taxon>
        <taxon>Magnoliopsida</taxon>
        <taxon>Liliopsida</taxon>
        <taxon>Asparagales</taxon>
        <taxon>Iridaceae</taxon>
        <taxon>Iridoideae</taxon>
        <taxon>Irideae</taxon>
        <taxon>Iris</taxon>
    </lineage>
</organism>
<sequence>MADPYSGMASPPATLARLAEPPPQLLPPFSSSSNSTSPSPPPPLRAARTTVAATNPWPRYPGLAGPGQASAPSRLVAGQAARADSAQQRHDSARTAGRLPRACDVVAADVTAVGTPLAPTNSGLPSPGGQRPPGRAVEAIRAFRTTFRRDELGNDDEIAPRRSDFAHVFPKIRPLDRQFLHSIAISFRGANFVSLYLLHRSSVWRATSFDAKLDSVASVGPPILISCSGYRGERRRGRMHYLPWSEGLGRHRSGDFGTGGLVSFEEIVVAIQ</sequence>
<dbReference type="AlphaFoldDB" id="A0AAX6GUY9"/>
<evidence type="ECO:0000256" key="1">
    <source>
        <dbReference type="SAM" id="MobiDB-lite"/>
    </source>
</evidence>
<feature type="compositionally biased region" description="Low complexity" evidence="1">
    <location>
        <begin position="27"/>
        <end position="37"/>
    </location>
</feature>
<evidence type="ECO:0000313" key="2">
    <source>
        <dbReference type="EMBL" id="KAJ6832590.1"/>
    </source>
</evidence>
<feature type="region of interest" description="Disordered" evidence="1">
    <location>
        <begin position="1"/>
        <end position="96"/>
    </location>
</feature>
<evidence type="ECO:0000313" key="3">
    <source>
        <dbReference type="Proteomes" id="UP001140949"/>
    </source>
</evidence>
<name>A0AAX6GUY9_IRIPA</name>
<reference evidence="2" key="1">
    <citation type="journal article" date="2023" name="GigaByte">
        <title>Genome assembly of the bearded iris, Iris pallida Lam.</title>
        <authorList>
            <person name="Bruccoleri R.E."/>
            <person name="Oakeley E.J."/>
            <person name="Faust A.M.E."/>
            <person name="Altorfer M."/>
            <person name="Dessus-Babus S."/>
            <person name="Burckhardt D."/>
            <person name="Oertli M."/>
            <person name="Naumann U."/>
            <person name="Petersen F."/>
            <person name="Wong J."/>
        </authorList>
    </citation>
    <scope>NUCLEOTIDE SEQUENCE</scope>
    <source>
        <strain evidence="2">GSM-AAB239-AS_SAM_17_03QT</strain>
    </source>
</reference>
<protein>
    <submittedName>
        <fullName evidence="2">Formin-like protein 3 isoform X1</fullName>
    </submittedName>
</protein>